<accession>A0ABV7HHB5</accession>
<dbReference type="InterPro" id="IPR051045">
    <property type="entry name" value="TonB-dependent_transducer"/>
</dbReference>
<keyword evidence="6 11" id="KW-0812">Transmembrane</keyword>
<evidence type="ECO:0000256" key="2">
    <source>
        <dbReference type="ARBA" id="ARBA00006555"/>
    </source>
</evidence>
<feature type="transmembrane region" description="Helical" evidence="11">
    <location>
        <begin position="36"/>
        <end position="56"/>
    </location>
</feature>
<sequence>MQSGTIHNPGLSPSPQNLQGDAPQTITPKISSSDRLGFTVFLAIALHLVLIMGIGFEVLKTSNKPATLEVTLAKFEHHKEPEDADFLAQMNQQGSGQPIEKAQQLTTTERAEIQAPKVNKTSPTMEAVAPAEIDQQEQTEVTVTPIPEQLTSPKDILSKPKAEQPKQAKRLLQRSLEIASLEAELDYQQKVLTRSPRIRTITTTSTKRASDAYYVKAWLDKVERVGNLNYPEKARQQGIFGDLRLLVSLLPNGALKEIRVLESSGHKVLDDAAIRIVRLAAPFAPFPDDLIKDTDELEIIRTWRFQKNNVLSQY</sequence>
<keyword evidence="9 11" id="KW-0472">Membrane</keyword>
<feature type="region of interest" description="Disordered" evidence="10">
    <location>
        <begin position="134"/>
        <end position="167"/>
    </location>
</feature>
<protein>
    <submittedName>
        <fullName evidence="13">Energy transducer TonB</fullName>
    </submittedName>
</protein>
<evidence type="ECO:0000256" key="5">
    <source>
        <dbReference type="ARBA" id="ARBA00022519"/>
    </source>
</evidence>
<evidence type="ECO:0000256" key="7">
    <source>
        <dbReference type="ARBA" id="ARBA00022927"/>
    </source>
</evidence>
<keyword evidence="3" id="KW-0813">Transport</keyword>
<evidence type="ECO:0000256" key="3">
    <source>
        <dbReference type="ARBA" id="ARBA00022448"/>
    </source>
</evidence>
<keyword evidence="4" id="KW-1003">Cell membrane</keyword>
<organism evidence="13 14">
    <name type="scientific">Litoribrevibacter euphylliae</name>
    <dbReference type="NCBI Taxonomy" id="1834034"/>
    <lineage>
        <taxon>Bacteria</taxon>
        <taxon>Pseudomonadati</taxon>
        <taxon>Pseudomonadota</taxon>
        <taxon>Gammaproteobacteria</taxon>
        <taxon>Oceanospirillales</taxon>
        <taxon>Oceanospirillaceae</taxon>
        <taxon>Litoribrevibacter</taxon>
    </lineage>
</organism>
<evidence type="ECO:0000256" key="11">
    <source>
        <dbReference type="SAM" id="Phobius"/>
    </source>
</evidence>
<feature type="domain" description="TonB C-terminal" evidence="12">
    <location>
        <begin position="215"/>
        <end position="312"/>
    </location>
</feature>
<evidence type="ECO:0000256" key="10">
    <source>
        <dbReference type="SAM" id="MobiDB-lite"/>
    </source>
</evidence>
<dbReference type="PANTHER" id="PTHR33446">
    <property type="entry name" value="PROTEIN TONB-RELATED"/>
    <property type="match status" value="1"/>
</dbReference>
<comment type="caution">
    <text evidence="13">The sequence shown here is derived from an EMBL/GenBank/DDBJ whole genome shotgun (WGS) entry which is preliminary data.</text>
</comment>
<evidence type="ECO:0000259" key="12">
    <source>
        <dbReference type="PROSITE" id="PS52015"/>
    </source>
</evidence>
<gene>
    <name evidence="13" type="ORF">ACFOEK_13320</name>
</gene>
<dbReference type="Pfam" id="PF03544">
    <property type="entry name" value="TonB_C"/>
    <property type="match status" value="1"/>
</dbReference>
<dbReference type="SUPFAM" id="SSF74653">
    <property type="entry name" value="TolA/TonB C-terminal domain"/>
    <property type="match status" value="1"/>
</dbReference>
<dbReference type="PROSITE" id="PS52015">
    <property type="entry name" value="TONB_CTD"/>
    <property type="match status" value="1"/>
</dbReference>
<dbReference type="InterPro" id="IPR037682">
    <property type="entry name" value="TonB_C"/>
</dbReference>
<dbReference type="InterPro" id="IPR006260">
    <property type="entry name" value="TonB/TolA_C"/>
</dbReference>
<dbReference type="RefSeq" id="WP_386721746.1">
    <property type="nucleotide sequence ID" value="NZ_JBHRSZ010000005.1"/>
</dbReference>
<keyword evidence="5" id="KW-0997">Cell inner membrane</keyword>
<feature type="compositionally biased region" description="Basic and acidic residues" evidence="10">
    <location>
        <begin position="156"/>
        <end position="166"/>
    </location>
</feature>
<dbReference type="PANTHER" id="PTHR33446:SF11">
    <property type="entry name" value="TONB3"/>
    <property type="match status" value="1"/>
</dbReference>
<evidence type="ECO:0000256" key="8">
    <source>
        <dbReference type="ARBA" id="ARBA00022989"/>
    </source>
</evidence>
<comment type="similarity">
    <text evidence="2">Belongs to the TonB family.</text>
</comment>
<evidence type="ECO:0000256" key="9">
    <source>
        <dbReference type="ARBA" id="ARBA00023136"/>
    </source>
</evidence>
<evidence type="ECO:0000256" key="6">
    <source>
        <dbReference type="ARBA" id="ARBA00022692"/>
    </source>
</evidence>
<keyword evidence="7" id="KW-0653">Protein transport</keyword>
<reference evidence="14" key="1">
    <citation type="journal article" date="2019" name="Int. J. Syst. Evol. Microbiol.">
        <title>The Global Catalogue of Microorganisms (GCM) 10K type strain sequencing project: providing services to taxonomists for standard genome sequencing and annotation.</title>
        <authorList>
            <consortium name="The Broad Institute Genomics Platform"/>
            <consortium name="The Broad Institute Genome Sequencing Center for Infectious Disease"/>
            <person name="Wu L."/>
            <person name="Ma J."/>
        </authorList>
    </citation>
    <scope>NUCLEOTIDE SEQUENCE [LARGE SCALE GENOMIC DNA]</scope>
    <source>
        <strain evidence="14">KCTC 52438</strain>
    </source>
</reference>
<dbReference type="NCBIfam" id="TIGR01352">
    <property type="entry name" value="tonB_Cterm"/>
    <property type="match status" value="1"/>
</dbReference>
<comment type="subcellular location">
    <subcellularLocation>
        <location evidence="1">Cell inner membrane</location>
        <topology evidence="1">Single-pass membrane protein</topology>
        <orientation evidence="1">Periplasmic side</orientation>
    </subcellularLocation>
</comment>
<evidence type="ECO:0000256" key="4">
    <source>
        <dbReference type="ARBA" id="ARBA00022475"/>
    </source>
</evidence>
<dbReference type="EMBL" id="JBHRSZ010000005">
    <property type="protein sequence ID" value="MFC3152016.1"/>
    <property type="molecule type" value="Genomic_DNA"/>
</dbReference>
<proteinExistence type="inferred from homology"/>
<dbReference type="Proteomes" id="UP001595476">
    <property type="component" value="Unassembled WGS sequence"/>
</dbReference>
<evidence type="ECO:0000256" key="1">
    <source>
        <dbReference type="ARBA" id="ARBA00004383"/>
    </source>
</evidence>
<feature type="region of interest" description="Disordered" evidence="10">
    <location>
        <begin position="1"/>
        <end position="26"/>
    </location>
</feature>
<name>A0ABV7HHB5_9GAMM</name>
<keyword evidence="8 11" id="KW-1133">Transmembrane helix</keyword>
<dbReference type="Gene3D" id="3.30.1150.10">
    <property type="match status" value="1"/>
</dbReference>
<keyword evidence="14" id="KW-1185">Reference proteome</keyword>
<evidence type="ECO:0000313" key="14">
    <source>
        <dbReference type="Proteomes" id="UP001595476"/>
    </source>
</evidence>
<evidence type="ECO:0000313" key="13">
    <source>
        <dbReference type="EMBL" id="MFC3152016.1"/>
    </source>
</evidence>